<feature type="compositionally biased region" description="Low complexity" evidence="9">
    <location>
        <begin position="261"/>
        <end position="272"/>
    </location>
</feature>
<evidence type="ECO:0000313" key="11">
    <source>
        <dbReference type="Ensembl" id="ENSCJAP00000080328.1"/>
    </source>
</evidence>
<feature type="compositionally biased region" description="Polar residues" evidence="9">
    <location>
        <begin position="220"/>
        <end position="234"/>
    </location>
</feature>
<comment type="function">
    <text evidence="4">May play a key role in the control of gene expression during oogenesis and early embryogenesis, presumably through the perturbation of chromatin structure. Essential for meiotic maturation of germinal vesicle-stage oocytes. The somatic type linker histone H1c is rapidly replaced by H1oo in a donor nucleus transplanted into an oocyte. The greater mobility of H1oo as compared to H1c may contribute to this rapid replacement and increased instability of the embryonic chromatin structure. The rapid replacement of H1c with H1oo may play an important role in nuclear remodeling.</text>
</comment>
<keyword evidence="2" id="KW-0238">DNA-binding</keyword>
<reference evidence="11 12" key="1">
    <citation type="submission" date="2009-03" db="EMBL/GenBank/DDBJ databases">
        <authorList>
            <person name="Warren W."/>
            <person name="Ye L."/>
            <person name="Minx P."/>
            <person name="Worley K."/>
            <person name="Gibbs R."/>
            <person name="Wilson R.K."/>
        </authorList>
    </citation>
    <scope>NUCLEOTIDE SEQUENCE [LARGE SCALE GENOMIC DNA]</scope>
</reference>
<evidence type="ECO:0000256" key="8">
    <source>
        <dbReference type="ARBA" id="ARBA00080360"/>
    </source>
</evidence>
<dbReference type="CDD" id="cd00073">
    <property type="entry name" value="H15"/>
    <property type="match status" value="1"/>
</dbReference>
<dbReference type="AlphaFoldDB" id="A0A8I3WFW2"/>
<dbReference type="SMART" id="SM00526">
    <property type="entry name" value="H15"/>
    <property type="match status" value="1"/>
</dbReference>
<dbReference type="InterPro" id="IPR036388">
    <property type="entry name" value="WH-like_DNA-bd_sf"/>
</dbReference>
<dbReference type="GO" id="GO:0000786">
    <property type="term" value="C:nucleosome"/>
    <property type="evidence" value="ECO:0007669"/>
    <property type="project" value="InterPro"/>
</dbReference>
<feature type="region of interest" description="Disordered" evidence="9">
    <location>
        <begin position="108"/>
        <end position="321"/>
    </location>
</feature>
<dbReference type="GO" id="GO:0005634">
    <property type="term" value="C:nucleus"/>
    <property type="evidence" value="ECO:0007669"/>
    <property type="project" value="UniProtKB-ARBA"/>
</dbReference>
<evidence type="ECO:0000259" key="10">
    <source>
        <dbReference type="PROSITE" id="PS51504"/>
    </source>
</evidence>
<dbReference type="Pfam" id="PF00538">
    <property type="entry name" value="Linker_histone"/>
    <property type="match status" value="1"/>
</dbReference>
<reference evidence="11" key="3">
    <citation type="submission" date="2025-09" db="UniProtKB">
        <authorList>
            <consortium name="Ensembl"/>
        </authorList>
    </citation>
    <scope>IDENTIFICATION</scope>
</reference>
<evidence type="ECO:0000256" key="5">
    <source>
        <dbReference type="ARBA" id="ARBA00073462"/>
    </source>
</evidence>
<keyword evidence="12" id="KW-1185">Reference proteome</keyword>
<dbReference type="InterPro" id="IPR036390">
    <property type="entry name" value="WH_DNA-bd_sf"/>
</dbReference>
<evidence type="ECO:0000256" key="1">
    <source>
        <dbReference type="ARBA" id="ARBA00022454"/>
    </source>
</evidence>
<protein>
    <recommendedName>
        <fullName evidence="5">Histone H1.8</fullName>
    </recommendedName>
    <alternativeName>
        <fullName evidence="8">Histone H1oo</fullName>
    </alternativeName>
    <alternativeName>
        <fullName evidence="6">Oocyte-specific histone H1</fullName>
    </alternativeName>
    <alternativeName>
        <fullName evidence="7">Oocyte-specific linker histone H1</fullName>
    </alternativeName>
</protein>
<dbReference type="GO" id="GO:0003677">
    <property type="term" value="F:DNA binding"/>
    <property type="evidence" value="ECO:0007669"/>
    <property type="project" value="UniProtKB-KW"/>
</dbReference>
<feature type="compositionally biased region" description="Low complexity" evidence="9">
    <location>
        <begin position="1"/>
        <end position="23"/>
    </location>
</feature>
<feature type="compositionally biased region" description="Basic and acidic residues" evidence="9">
    <location>
        <begin position="311"/>
        <end position="321"/>
    </location>
</feature>
<dbReference type="InterPro" id="IPR005818">
    <property type="entry name" value="Histone_H1/H5_H15"/>
</dbReference>
<evidence type="ECO:0000256" key="9">
    <source>
        <dbReference type="SAM" id="MobiDB-lite"/>
    </source>
</evidence>
<dbReference type="SUPFAM" id="SSF46785">
    <property type="entry name" value="Winged helix' DNA-binding domain"/>
    <property type="match status" value="1"/>
</dbReference>
<feature type="compositionally biased region" description="Basic residues" evidence="9">
    <location>
        <begin position="129"/>
        <end position="140"/>
    </location>
</feature>
<feature type="region of interest" description="Disordered" evidence="9">
    <location>
        <begin position="1"/>
        <end position="42"/>
    </location>
</feature>
<dbReference type="Ensembl" id="ENSCJAT00000126515.1">
    <property type="protein sequence ID" value="ENSCJAP00000080328.1"/>
    <property type="gene ID" value="ENSCJAG00000017209.4"/>
</dbReference>
<name>A0A8I3WFW2_CALJA</name>
<evidence type="ECO:0000256" key="7">
    <source>
        <dbReference type="ARBA" id="ARBA00078520"/>
    </source>
</evidence>
<evidence type="ECO:0000256" key="3">
    <source>
        <dbReference type="ARBA" id="ARBA00023242"/>
    </source>
</evidence>
<feature type="compositionally biased region" description="Basic and acidic residues" evidence="9">
    <location>
        <begin position="185"/>
        <end position="201"/>
    </location>
</feature>
<organism evidence="11 12">
    <name type="scientific">Callithrix jacchus</name>
    <name type="common">White-tufted-ear marmoset</name>
    <name type="synonym">Simia Jacchus</name>
    <dbReference type="NCBI Taxonomy" id="9483"/>
    <lineage>
        <taxon>Eukaryota</taxon>
        <taxon>Metazoa</taxon>
        <taxon>Chordata</taxon>
        <taxon>Craniata</taxon>
        <taxon>Vertebrata</taxon>
        <taxon>Euteleostomi</taxon>
        <taxon>Mammalia</taxon>
        <taxon>Eutheria</taxon>
        <taxon>Euarchontoglires</taxon>
        <taxon>Primates</taxon>
        <taxon>Haplorrhini</taxon>
        <taxon>Platyrrhini</taxon>
        <taxon>Cebidae</taxon>
        <taxon>Callitrichinae</taxon>
        <taxon>Callithrix</taxon>
        <taxon>Callithrix</taxon>
    </lineage>
</organism>
<evidence type="ECO:0000256" key="2">
    <source>
        <dbReference type="ARBA" id="ARBA00023125"/>
    </source>
</evidence>
<evidence type="ECO:0000313" key="12">
    <source>
        <dbReference type="Proteomes" id="UP000008225"/>
    </source>
</evidence>
<dbReference type="Gene3D" id="1.10.10.10">
    <property type="entry name" value="Winged helix-like DNA-binding domain superfamily/Winged helix DNA-binding domain"/>
    <property type="match status" value="1"/>
</dbReference>
<sequence length="321" mass="33898">MASRSVTSKRSPSSTSTEGSSRSPESEKPGPSRSSFPVGHRHPPTLQMVLEAMQVLQAEEQRQGTSVVAIKRYILRKYPAADGPRFKYLLKNALATGMCRGLLARPPHLKTRGATGSFQLVTNHERTIKPRKTASPKAPRRAGVAKGKVPKKPDEAKEEPPKAGKGKKGAKSPAEVQKPPLKPGTDTEKACKESSKAKDTEAQPGGAEASRKTKAGSKSLRPTVSKVKSGTASLTEKKSVARAKAQSQAPAPTGAGQGPNAKGASAKAGGSKVVPAHLSRKTEAPKGSRTAGLPIDIKFPSSKVSSQRAEAWGRRQGWRDT</sequence>
<gene>
    <name evidence="11" type="primary">H1-8</name>
</gene>
<reference evidence="11" key="2">
    <citation type="submission" date="2025-08" db="UniProtKB">
        <authorList>
            <consortium name="Ensembl"/>
        </authorList>
    </citation>
    <scope>IDENTIFICATION</scope>
</reference>
<feature type="domain" description="H15" evidence="10">
    <location>
        <begin position="41"/>
        <end position="122"/>
    </location>
</feature>
<feature type="compositionally biased region" description="Basic and acidic residues" evidence="9">
    <location>
        <begin position="151"/>
        <end position="162"/>
    </location>
</feature>
<proteinExistence type="predicted"/>
<dbReference type="GeneTree" id="ENSGT00940000160900"/>
<dbReference type="Proteomes" id="UP000008225">
    <property type="component" value="Chromosome 15"/>
</dbReference>
<dbReference type="GO" id="GO:0030527">
    <property type="term" value="F:structural constituent of chromatin"/>
    <property type="evidence" value="ECO:0007669"/>
    <property type="project" value="UniProtKB-ARBA"/>
</dbReference>
<dbReference type="GO" id="GO:0006334">
    <property type="term" value="P:nucleosome assembly"/>
    <property type="evidence" value="ECO:0007669"/>
    <property type="project" value="InterPro"/>
</dbReference>
<keyword evidence="1" id="KW-0158">Chromosome</keyword>
<keyword evidence="3" id="KW-0539">Nucleus</keyword>
<evidence type="ECO:0000256" key="6">
    <source>
        <dbReference type="ARBA" id="ARBA00078404"/>
    </source>
</evidence>
<dbReference type="FunFam" id="1.10.10.10:FF:000393">
    <property type="entry name" value="Oocyte-specific H1 histone"/>
    <property type="match status" value="1"/>
</dbReference>
<accession>A0A8I3WFW2</accession>
<dbReference type="PROSITE" id="PS51504">
    <property type="entry name" value="H15"/>
    <property type="match status" value="1"/>
</dbReference>
<evidence type="ECO:0000256" key="4">
    <source>
        <dbReference type="ARBA" id="ARBA00056213"/>
    </source>
</evidence>